<feature type="non-terminal residue" evidence="8">
    <location>
        <position position="323"/>
    </location>
</feature>
<keyword evidence="4" id="KW-0539">Nucleus</keyword>
<dbReference type="SMART" id="SM00549">
    <property type="entry name" value="TAFH"/>
    <property type="match status" value="1"/>
</dbReference>
<dbReference type="Gene3D" id="1.20.120.1110">
    <property type="entry name" value="TAFH/NHR1 domain"/>
    <property type="match status" value="1"/>
</dbReference>
<sequence length="323" mass="37316">MDFMLLPFSIPYPEYYRYMDFSRGGIPYTSNCERMLDSRDRNAKQVTSCGKNCVQVLNHKPQTIQALSGTHNPCTTSQPTSLALPITKVEVQPVSKVHLGYNIHQLSKLKRFLTTLQQFGNDISRDVGERVHSLILLLVNSAISIEEFHQKIQDITNCPLRPFVVPFLKSHLPMLQNEIIHFARLAKQTPQQYLRQYEQAVLDSVAHPSGEPFEIFQSNSKETRKRRTPSTNDYKRPQENGYSDTRSKGPSPPKRHHHLPNPPFVSGLSPKITANHEKCNMSFSFDDSVHDVRAKERDLYEKTFQKELSEEKETEDEWRNIYT</sequence>
<feature type="domain" description="TAFH" evidence="6">
    <location>
        <begin position="103"/>
        <end position="198"/>
    </location>
</feature>
<dbReference type="RefSeq" id="XP_022248221.1">
    <property type="nucleotide sequence ID" value="XM_022392513.1"/>
</dbReference>
<gene>
    <name evidence="8" type="primary">LOC111087097</name>
</gene>
<dbReference type="InterPro" id="IPR003894">
    <property type="entry name" value="TAFH_NHR1"/>
</dbReference>
<evidence type="ECO:0000256" key="2">
    <source>
        <dbReference type="ARBA" id="ARBA00023015"/>
    </source>
</evidence>
<accession>A0ABM1SX65</accession>
<evidence type="ECO:0000256" key="5">
    <source>
        <dbReference type="SAM" id="MobiDB-lite"/>
    </source>
</evidence>
<evidence type="ECO:0000256" key="3">
    <source>
        <dbReference type="ARBA" id="ARBA00023163"/>
    </source>
</evidence>
<feature type="region of interest" description="Disordered" evidence="5">
    <location>
        <begin position="212"/>
        <end position="271"/>
    </location>
</feature>
<dbReference type="PROSITE" id="PS51119">
    <property type="entry name" value="TAFH"/>
    <property type="match status" value="1"/>
</dbReference>
<comment type="subcellular location">
    <subcellularLocation>
        <location evidence="1">Nucleus</location>
    </subcellularLocation>
</comment>
<dbReference type="GeneID" id="111087097"/>
<evidence type="ECO:0000313" key="7">
    <source>
        <dbReference type="Proteomes" id="UP000694941"/>
    </source>
</evidence>
<keyword evidence="3" id="KW-0804">Transcription</keyword>
<proteinExistence type="predicted"/>
<dbReference type="PANTHER" id="PTHR10379">
    <property type="entry name" value="MTG8 ETO EIGHT TWENTY ONE PROTEIN"/>
    <property type="match status" value="1"/>
</dbReference>
<organism evidence="7 8">
    <name type="scientific">Limulus polyphemus</name>
    <name type="common">Atlantic horseshoe crab</name>
    <dbReference type="NCBI Taxonomy" id="6850"/>
    <lineage>
        <taxon>Eukaryota</taxon>
        <taxon>Metazoa</taxon>
        <taxon>Ecdysozoa</taxon>
        <taxon>Arthropoda</taxon>
        <taxon>Chelicerata</taxon>
        <taxon>Merostomata</taxon>
        <taxon>Xiphosura</taxon>
        <taxon>Limulidae</taxon>
        <taxon>Limulus</taxon>
    </lineage>
</organism>
<dbReference type="PRINTS" id="PR01875">
    <property type="entry name" value="ETOFAMILY"/>
</dbReference>
<evidence type="ECO:0000256" key="1">
    <source>
        <dbReference type="ARBA" id="ARBA00004123"/>
    </source>
</evidence>
<name>A0ABM1SX65_LIMPO</name>
<reference evidence="8" key="1">
    <citation type="submission" date="2025-08" db="UniProtKB">
        <authorList>
            <consortium name="RefSeq"/>
        </authorList>
    </citation>
    <scope>IDENTIFICATION</scope>
    <source>
        <tissue evidence="8">Muscle</tissue>
    </source>
</reference>
<protein>
    <submittedName>
        <fullName evidence="8">Protein CBFA2T3-like</fullName>
    </submittedName>
</protein>
<evidence type="ECO:0000259" key="6">
    <source>
        <dbReference type="PROSITE" id="PS51119"/>
    </source>
</evidence>
<keyword evidence="7" id="KW-1185">Reference proteome</keyword>
<dbReference type="InterPro" id="IPR037249">
    <property type="entry name" value="TAFH/NHR1_dom_sf"/>
</dbReference>
<dbReference type="InterPro" id="IPR013289">
    <property type="entry name" value="CBFA2T1/2/3"/>
</dbReference>
<dbReference type="SUPFAM" id="SSF158553">
    <property type="entry name" value="TAFH domain-like"/>
    <property type="match status" value="1"/>
</dbReference>
<evidence type="ECO:0000313" key="8">
    <source>
        <dbReference type="RefSeq" id="XP_022248221.1"/>
    </source>
</evidence>
<evidence type="ECO:0000256" key="4">
    <source>
        <dbReference type="ARBA" id="ARBA00023242"/>
    </source>
</evidence>
<dbReference type="PANTHER" id="PTHR10379:SF14">
    <property type="entry name" value="NERVY, ISOFORM D"/>
    <property type="match status" value="1"/>
</dbReference>
<dbReference type="Pfam" id="PF07531">
    <property type="entry name" value="TAFH"/>
    <property type="match status" value="1"/>
</dbReference>
<dbReference type="Proteomes" id="UP000694941">
    <property type="component" value="Unplaced"/>
</dbReference>
<keyword evidence="2" id="KW-0805">Transcription regulation</keyword>